<protein>
    <submittedName>
        <fullName evidence="1">Uncharacterized protein</fullName>
    </submittedName>
</protein>
<dbReference type="OrthoDB" id="5859854at2"/>
<evidence type="ECO:0000313" key="2">
    <source>
        <dbReference type="Proteomes" id="UP000035909"/>
    </source>
</evidence>
<dbReference type="AlphaFoldDB" id="A0A0J1HAD2"/>
<dbReference type="PATRIC" id="fig|320778.3.peg.2728"/>
<dbReference type="STRING" id="320778.ABT57_12505"/>
<organism evidence="1 2">
    <name type="scientific">Photobacterium ganghwense</name>
    <dbReference type="NCBI Taxonomy" id="320778"/>
    <lineage>
        <taxon>Bacteria</taxon>
        <taxon>Pseudomonadati</taxon>
        <taxon>Pseudomonadota</taxon>
        <taxon>Gammaproteobacteria</taxon>
        <taxon>Vibrionales</taxon>
        <taxon>Vibrionaceae</taxon>
        <taxon>Photobacterium</taxon>
    </lineage>
</organism>
<dbReference type="RefSeq" id="WP_047885572.1">
    <property type="nucleotide sequence ID" value="NZ_LDOU01000013.1"/>
</dbReference>
<accession>A0A0J1HAD2</accession>
<dbReference type="Proteomes" id="UP000035909">
    <property type="component" value="Unassembled WGS sequence"/>
</dbReference>
<comment type="caution">
    <text evidence="1">The sequence shown here is derived from an EMBL/GenBank/DDBJ whole genome shotgun (WGS) entry which is preliminary data.</text>
</comment>
<keyword evidence="2" id="KW-1185">Reference proteome</keyword>
<name>A0A0J1HAD2_9GAMM</name>
<sequence>MGLITNIENWGMPAAIGMATEGIKAKYNHGVGGGGFGAADMEIASKIDGAKVLAVIDEIEKLSPHLADWSLFAYSSPYWNAQENRQRLFSHLLHDWAMNLAGHGVFIQERTFKRVETLVPLIAGGLALEQTSGANVSYHNSELQYQPVTTRSALIAALVEFDCKEKDNFSESFWKKRQRYYQNHWSAWQQHVESIRAQLISYDQLARTLFKKVLENKSGAY</sequence>
<reference evidence="1 2" key="1">
    <citation type="submission" date="2015-05" db="EMBL/GenBank/DDBJ databases">
        <title>Photobacterium galathea sp. nov.</title>
        <authorList>
            <person name="Machado H."/>
            <person name="Gram L."/>
        </authorList>
    </citation>
    <scope>NUCLEOTIDE SEQUENCE [LARGE SCALE GENOMIC DNA]</scope>
    <source>
        <strain evidence="1 2">DSM 22954</strain>
    </source>
</reference>
<proteinExistence type="predicted"/>
<dbReference type="EMBL" id="LDOU01000013">
    <property type="protein sequence ID" value="KLV08645.1"/>
    <property type="molecule type" value="Genomic_DNA"/>
</dbReference>
<evidence type="ECO:0000313" key="1">
    <source>
        <dbReference type="EMBL" id="KLV08645.1"/>
    </source>
</evidence>
<gene>
    <name evidence="1" type="ORF">ABT57_12505</name>
</gene>